<gene>
    <name evidence="17" type="ORF">P43SY_005780</name>
</gene>
<dbReference type="Proteomes" id="UP001209570">
    <property type="component" value="Unassembled WGS sequence"/>
</dbReference>
<keyword evidence="6" id="KW-0418">Kinase</keyword>
<evidence type="ECO:0000256" key="10">
    <source>
        <dbReference type="ARBA" id="ARBA00041902"/>
    </source>
</evidence>
<evidence type="ECO:0000256" key="4">
    <source>
        <dbReference type="ARBA" id="ARBA00022679"/>
    </source>
</evidence>
<sequence>MMQQYDVIATVGNGAFGEVFKARHVVSGDVVAIKKLRVRDDGELRVLPAPLFQEIEALRQLQHTNIVHLHDVFVDGSHVALVMEFLETDLFTILRRRKMPFSDPEIRGLMRMLLQGVAYCHRRHILHRDLKPGNLLLDRRGELKLSDFGLATVYVGPARSYSHQVATRWYRAPELLLGARSYDGAVDMWAVGAIFAELLQLVPLFAGQSDLDQLYRIIQVLGHPENQWPGVAELPDYKKVEFPSYHPIPWREIVPDACNEAVDLLSRLLVLDPSRRLTAEEALLHPYFFMGPVLSLFPIDPPPSKSQSAEENDEAFLAALHKPLSPPFA</sequence>
<dbReference type="InterPro" id="IPR008271">
    <property type="entry name" value="Ser/Thr_kinase_AS"/>
</dbReference>
<dbReference type="GO" id="GO:0004693">
    <property type="term" value="F:cyclin-dependent protein serine/threonine kinase activity"/>
    <property type="evidence" value="ECO:0007669"/>
    <property type="project" value="UniProtKB-EC"/>
</dbReference>
<proteinExistence type="inferred from homology"/>
<feature type="domain" description="Protein kinase" evidence="16">
    <location>
        <begin position="5"/>
        <end position="288"/>
    </location>
</feature>
<evidence type="ECO:0000313" key="18">
    <source>
        <dbReference type="Proteomes" id="UP001209570"/>
    </source>
</evidence>
<comment type="catalytic activity">
    <reaction evidence="12">
        <text>L-threonyl-[protein] + ATP = O-phospho-L-threonyl-[protein] + ADP + H(+)</text>
        <dbReference type="Rhea" id="RHEA:46608"/>
        <dbReference type="Rhea" id="RHEA-COMP:11060"/>
        <dbReference type="Rhea" id="RHEA-COMP:11605"/>
        <dbReference type="ChEBI" id="CHEBI:15378"/>
        <dbReference type="ChEBI" id="CHEBI:30013"/>
        <dbReference type="ChEBI" id="CHEBI:30616"/>
        <dbReference type="ChEBI" id="CHEBI:61977"/>
        <dbReference type="ChEBI" id="CHEBI:456216"/>
        <dbReference type="EC" id="2.7.11.22"/>
    </reaction>
</comment>
<dbReference type="Gene3D" id="3.30.200.20">
    <property type="entry name" value="Phosphorylase Kinase, domain 1"/>
    <property type="match status" value="1"/>
</dbReference>
<evidence type="ECO:0000256" key="11">
    <source>
        <dbReference type="ARBA" id="ARBA00042858"/>
    </source>
</evidence>
<dbReference type="PROSITE" id="PS50011">
    <property type="entry name" value="PROTEIN_KINASE_DOM"/>
    <property type="match status" value="1"/>
</dbReference>
<comment type="caution">
    <text evidence="17">The sequence shown here is derived from an EMBL/GenBank/DDBJ whole genome shotgun (WGS) entry which is preliminary data.</text>
</comment>
<evidence type="ECO:0000259" key="16">
    <source>
        <dbReference type="PROSITE" id="PS50011"/>
    </source>
</evidence>
<dbReference type="Pfam" id="PF00069">
    <property type="entry name" value="Pkinase"/>
    <property type="match status" value="1"/>
</dbReference>
<dbReference type="InterPro" id="IPR050108">
    <property type="entry name" value="CDK"/>
</dbReference>
<dbReference type="PANTHER" id="PTHR24056">
    <property type="entry name" value="CELL DIVISION PROTEIN KINASE"/>
    <property type="match status" value="1"/>
</dbReference>
<keyword evidence="7 14" id="KW-0067">ATP-binding</keyword>
<evidence type="ECO:0000256" key="5">
    <source>
        <dbReference type="ARBA" id="ARBA00022741"/>
    </source>
</evidence>
<evidence type="ECO:0000256" key="15">
    <source>
        <dbReference type="RuleBase" id="RU000304"/>
    </source>
</evidence>
<dbReference type="GO" id="GO:0005634">
    <property type="term" value="C:nucleus"/>
    <property type="evidence" value="ECO:0007669"/>
    <property type="project" value="TreeGrafter"/>
</dbReference>
<evidence type="ECO:0000256" key="14">
    <source>
        <dbReference type="PROSITE-ProRule" id="PRU10141"/>
    </source>
</evidence>
<protein>
    <recommendedName>
        <fullName evidence="9">Cyclin-dependent kinase 2 homolog</fullName>
        <ecNumber evidence="2">2.7.11.22</ecNumber>
    </recommendedName>
    <alternativeName>
        <fullName evidence="10">Cell division control protein 2 homolog</fullName>
    </alternativeName>
    <alternativeName>
        <fullName evidence="11">cdc2-related kinase 2</fullName>
    </alternativeName>
</protein>
<keyword evidence="5 14" id="KW-0547">Nucleotide-binding</keyword>
<evidence type="ECO:0000256" key="8">
    <source>
        <dbReference type="ARBA" id="ARBA00038543"/>
    </source>
</evidence>
<reference evidence="17" key="1">
    <citation type="submission" date="2021-12" db="EMBL/GenBank/DDBJ databases">
        <title>Prjna785345.</title>
        <authorList>
            <person name="Rujirawat T."/>
            <person name="Krajaejun T."/>
        </authorList>
    </citation>
    <scope>NUCLEOTIDE SEQUENCE</scope>
    <source>
        <strain evidence="17">Pi057C3</strain>
    </source>
</reference>
<evidence type="ECO:0000256" key="2">
    <source>
        <dbReference type="ARBA" id="ARBA00012425"/>
    </source>
</evidence>
<keyword evidence="3 15" id="KW-0723">Serine/threonine-protein kinase</keyword>
<comment type="subunit">
    <text evidence="8">May form a complex composed of at least the catalytic subunit CRK2 and a cyclin.</text>
</comment>
<comment type="similarity">
    <text evidence="1">Belongs to the protein kinase superfamily. CMGC Ser/Thr protein kinase family. CDC2/CDKX subfamily.</text>
</comment>
<dbReference type="EMBL" id="JAKCXM010000002">
    <property type="protein sequence ID" value="KAJ0409886.1"/>
    <property type="molecule type" value="Genomic_DNA"/>
</dbReference>
<organism evidence="17 18">
    <name type="scientific">Pythium insidiosum</name>
    <name type="common">Pythiosis disease agent</name>
    <dbReference type="NCBI Taxonomy" id="114742"/>
    <lineage>
        <taxon>Eukaryota</taxon>
        <taxon>Sar</taxon>
        <taxon>Stramenopiles</taxon>
        <taxon>Oomycota</taxon>
        <taxon>Peronosporomycetes</taxon>
        <taxon>Pythiales</taxon>
        <taxon>Pythiaceae</taxon>
        <taxon>Pythium</taxon>
    </lineage>
</organism>
<evidence type="ECO:0000256" key="13">
    <source>
        <dbReference type="ARBA" id="ARBA00048367"/>
    </source>
</evidence>
<dbReference type="PROSITE" id="PS00108">
    <property type="entry name" value="PROTEIN_KINASE_ST"/>
    <property type="match status" value="1"/>
</dbReference>
<dbReference type="PANTHER" id="PTHR24056:SF171">
    <property type="entry name" value="CYCLIN-DEPENDENT KINASE 20"/>
    <property type="match status" value="1"/>
</dbReference>
<accession>A0AAD5QFD7</accession>
<dbReference type="SMART" id="SM00220">
    <property type="entry name" value="S_TKc"/>
    <property type="match status" value="1"/>
</dbReference>
<evidence type="ECO:0000256" key="7">
    <source>
        <dbReference type="ARBA" id="ARBA00022840"/>
    </source>
</evidence>
<dbReference type="FunFam" id="1.10.510.10:FF:000624">
    <property type="entry name" value="Mitogen-activated protein kinase"/>
    <property type="match status" value="1"/>
</dbReference>
<evidence type="ECO:0000256" key="3">
    <source>
        <dbReference type="ARBA" id="ARBA00022527"/>
    </source>
</evidence>
<dbReference type="InterPro" id="IPR000719">
    <property type="entry name" value="Prot_kinase_dom"/>
</dbReference>
<dbReference type="CDD" id="cd07829">
    <property type="entry name" value="STKc_CDK_like"/>
    <property type="match status" value="1"/>
</dbReference>
<name>A0AAD5QFD7_PYTIN</name>
<comment type="catalytic activity">
    <reaction evidence="13">
        <text>L-seryl-[protein] + ATP = O-phospho-L-seryl-[protein] + ADP + H(+)</text>
        <dbReference type="Rhea" id="RHEA:17989"/>
        <dbReference type="Rhea" id="RHEA-COMP:9863"/>
        <dbReference type="Rhea" id="RHEA-COMP:11604"/>
        <dbReference type="ChEBI" id="CHEBI:15378"/>
        <dbReference type="ChEBI" id="CHEBI:29999"/>
        <dbReference type="ChEBI" id="CHEBI:30616"/>
        <dbReference type="ChEBI" id="CHEBI:83421"/>
        <dbReference type="ChEBI" id="CHEBI:456216"/>
        <dbReference type="EC" id="2.7.11.22"/>
    </reaction>
</comment>
<feature type="binding site" evidence="14">
    <location>
        <position position="35"/>
    </location>
    <ligand>
        <name>ATP</name>
        <dbReference type="ChEBI" id="CHEBI:30616"/>
    </ligand>
</feature>
<dbReference type="GO" id="GO:0005524">
    <property type="term" value="F:ATP binding"/>
    <property type="evidence" value="ECO:0007669"/>
    <property type="project" value="UniProtKB-UniRule"/>
</dbReference>
<evidence type="ECO:0000256" key="6">
    <source>
        <dbReference type="ARBA" id="ARBA00022777"/>
    </source>
</evidence>
<evidence type="ECO:0000256" key="12">
    <source>
        <dbReference type="ARBA" id="ARBA00047811"/>
    </source>
</evidence>
<keyword evidence="18" id="KW-1185">Reference proteome</keyword>
<dbReference type="SUPFAM" id="SSF56112">
    <property type="entry name" value="Protein kinase-like (PK-like)"/>
    <property type="match status" value="1"/>
</dbReference>
<dbReference type="InterPro" id="IPR011009">
    <property type="entry name" value="Kinase-like_dom_sf"/>
</dbReference>
<dbReference type="InterPro" id="IPR017441">
    <property type="entry name" value="Protein_kinase_ATP_BS"/>
</dbReference>
<dbReference type="AlphaFoldDB" id="A0AAD5QFD7"/>
<evidence type="ECO:0000313" key="17">
    <source>
        <dbReference type="EMBL" id="KAJ0409886.1"/>
    </source>
</evidence>
<evidence type="ECO:0000256" key="1">
    <source>
        <dbReference type="ARBA" id="ARBA00006485"/>
    </source>
</evidence>
<dbReference type="EC" id="2.7.11.22" evidence="2"/>
<dbReference type="Gene3D" id="1.10.510.10">
    <property type="entry name" value="Transferase(Phosphotransferase) domain 1"/>
    <property type="match status" value="1"/>
</dbReference>
<keyword evidence="4" id="KW-0808">Transferase</keyword>
<evidence type="ECO:0000256" key="9">
    <source>
        <dbReference type="ARBA" id="ARBA00039612"/>
    </source>
</evidence>
<dbReference type="PROSITE" id="PS00107">
    <property type="entry name" value="PROTEIN_KINASE_ATP"/>
    <property type="match status" value="1"/>
</dbReference>